<dbReference type="AntiFam" id="ANF00062">
    <property type="entry name" value="Shadow ORF (opposite ABC transporter protein)"/>
</dbReference>
<protein>
    <submittedName>
        <fullName evidence="1">Uncharacterized protein</fullName>
    </submittedName>
</protein>
<name>A0A075GWF1_9EURY</name>
<dbReference type="EMBL" id="KF900760">
    <property type="protein sequence ID" value="AIF06138.1"/>
    <property type="molecule type" value="Genomic_DNA"/>
</dbReference>
<organism evidence="1">
    <name type="scientific">uncultured marine group II/III euryarchaeote KM3_190_A02</name>
    <dbReference type="NCBI Taxonomy" id="1457958"/>
    <lineage>
        <taxon>Archaea</taxon>
        <taxon>Methanobacteriati</taxon>
        <taxon>Methanobacteriota</taxon>
        <taxon>environmental samples</taxon>
    </lineage>
</organism>
<accession>A0A075GWF1</accession>
<evidence type="ECO:0000313" key="1">
    <source>
        <dbReference type="EMBL" id="AIF06138.1"/>
    </source>
</evidence>
<proteinExistence type="predicted"/>
<dbReference type="AlphaFoldDB" id="A0A075GWF1"/>
<sequence>MALAMATRLCCPPEREFTEVRILSCRPTASTALRVDSLISAEGSENADWYRFALGNAPMRTLYPTV</sequence>
<reference evidence="1" key="1">
    <citation type="journal article" date="2014" name="Genome Biol. Evol.">
        <title>Pangenome evidence for extensive interdomain horizontal transfer affecting lineage core and shell genes in uncultured planktonic thaumarchaeota and euryarchaeota.</title>
        <authorList>
            <person name="Deschamps P."/>
            <person name="Zivanovic Y."/>
            <person name="Moreira D."/>
            <person name="Rodriguez-Valera F."/>
            <person name="Lopez-Garcia P."/>
        </authorList>
    </citation>
    <scope>NUCLEOTIDE SEQUENCE</scope>
</reference>